<accession>A0A6I0F9D6</accession>
<feature type="compositionally biased region" description="Polar residues" evidence="6">
    <location>
        <begin position="68"/>
        <end position="84"/>
    </location>
</feature>
<evidence type="ECO:0000256" key="5">
    <source>
        <dbReference type="ARBA" id="ARBA00023316"/>
    </source>
</evidence>
<evidence type="ECO:0000256" key="1">
    <source>
        <dbReference type="ARBA" id="ARBA00004752"/>
    </source>
</evidence>
<dbReference type="Proteomes" id="UP000432715">
    <property type="component" value="Unassembled WGS sequence"/>
</dbReference>
<dbReference type="Gene3D" id="2.40.440.10">
    <property type="entry name" value="L,D-transpeptidase catalytic domain-like"/>
    <property type="match status" value="1"/>
</dbReference>
<evidence type="ECO:0000259" key="7">
    <source>
        <dbReference type="Pfam" id="PF03734"/>
    </source>
</evidence>
<dbReference type="UniPathway" id="UPA00219"/>
<dbReference type="OrthoDB" id="92744at2"/>
<proteinExistence type="predicted"/>
<keyword evidence="2" id="KW-0808">Transferase</keyword>
<feature type="region of interest" description="Disordered" evidence="6">
    <location>
        <begin position="64"/>
        <end position="84"/>
    </location>
</feature>
<dbReference type="InterPro" id="IPR005490">
    <property type="entry name" value="LD_TPept_cat_dom"/>
</dbReference>
<evidence type="ECO:0000256" key="4">
    <source>
        <dbReference type="ARBA" id="ARBA00022984"/>
    </source>
</evidence>
<dbReference type="GO" id="GO:0008360">
    <property type="term" value="P:regulation of cell shape"/>
    <property type="evidence" value="ECO:0007669"/>
    <property type="project" value="UniProtKB-KW"/>
</dbReference>
<evidence type="ECO:0000313" key="9">
    <source>
        <dbReference type="Proteomes" id="UP000432715"/>
    </source>
</evidence>
<dbReference type="CDD" id="cd16913">
    <property type="entry name" value="YkuD_like"/>
    <property type="match status" value="1"/>
</dbReference>
<sequence>MTKKVVLLLTVFLIIILPSCGYRREAPEDRLNQMQEEKLNKKDKLAKSNEEAVEENINGFDIEDDLSITESNGNGNNTSCLDQNEKNQLSKSIEPKKINTILHEYNTKLPNTIIDSRQYTQYNISYDYFLITAEEGADVLENPTPDGNIVANVENLQKVSLLQRVEGKEEEASNIWYRVGFANGSQVNEGYVHSTEGVPRSFRFNRMEEAVNQLKQQVAEGELHYISNYKNENGAPPQKGEEAIDQYGYRVYHSAPAYDRADTNSDYRYIPDGMLIRLLGEDGDFYHIGVPTFGGEYYVPKQYIDTEKSFNQLKHVVVIDRDQQNQAAFEVKDNGLNLISYTLSTTGLPGEFSFETTLGSYKAIVKRERFEYLKNGTQEIAGYAPFAIRFTGGAYIHGVPVKYEEENGEKVDPGIIEYLHTIGTFPRSNMCVRNYSSHAEFLYNWMDIEHGAVIVIE</sequence>
<keyword evidence="3" id="KW-0133">Cell shape</keyword>
<comment type="caution">
    <text evidence="8">The sequence shown here is derived from an EMBL/GenBank/DDBJ whole genome shotgun (WGS) entry which is preliminary data.</text>
</comment>
<dbReference type="GO" id="GO:0071555">
    <property type="term" value="P:cell wall organization"/>
    <property type="evidence" value="ECO:0007669"/>
    <property type="project" value="UniProtKB-KW"/>
</dbReference>
<name>A0A6I0F9D6_9FIRM</name>
<dbReference type="AlphaFoldDB" id="A0A6I0F9D6"/>
<reference evidence="8 9" key="1">
    <citation type="submission" date="2019-10" db="EMBL/GenBank/DDBJ databases">
        <title>Alkaliphilus serpentinus sp. nov. and Alkaliphilus pronyensis sp. nov., two novel anaerobic alkaliphilic species isolated from the serpentinized-hosted hydrothermal field of the Prony Bay (New Caledonia).</title>
        <authorList>
            <person name="Postec A."/>
        </authorList>
    </citation>
    <scope>NUCLEOTIDE SEQUENCE [LARGE SCALE GENOMIC DNA]</scope>
    <source>
        <strain evidence="8 9">LacV</strain>
    </source>
</reference>
<evidence type="ECO:0000256" key="2">
    <source>
        <dbReference type="ARBA" id="ARBA00022679"/>
    </source>
</evidence>
<dbReference type="InterPro" id="IPR038063">
    <property type="entry name" value="Transpep_catalytic_dom"/>
</dbReference>
<dbReference type="GO" id="GO:0009252">
    <property type="term" value="P:peptidoglycan biosynthetic process"/>
    <property type="evidence" value="ECO:0007669"/>
    <property type="project" value="UniProtKB-UniPathway"/>
</dbReference>
<dbReference type="RefSeq" id="WP_151861056.1">
    <property type="nucleotide sequence ID" value="NZ_WBZC01000024.1"/>
</dbReference>
<evidence type="ECO:0000256" key="3">
    <source>
        <dbReference type="ARBA" id="ARBA00022960"/>
    </source>
</evidence>
<dbReference type="EMBL" id="WBZC01000024">
    <property type="protein sequence ID" value="KAB3534886.1"/>
    <property type="molecule type" value="Genomic_DNA"/>
</dbReference>
<keyword evidence="9" id="KW-1185">Reference proteome</keyword>
<organism evidence="8 9">
    <name type="scientific">Alkaliphilus pronyensis</name>
    <dbReference type="NCBI Taxonomy" id="1482732"/>
    <lineage>
        <taxon>Bacteria</taxon>
        <taxon>Bacillati</taxon>
        <taxon>Bacillota</taxon>
        <taxon>Clostridia</taxon>
        <taxon>Peptostreptococcales</taxon>
        <taxon>Natronincolaceae</taxon>
        <taxon>Alkaliphilus</taxon>
    </lineage>
</organism>
<dbReference type="SUPFAM" id="SSF141523">
    <property type="entry name" value="L,D-transpeptidase catalytic domain-like"/>
    <property type="match status" value="1"/>
</dbReference>
<dbReference type="GO" id="GO:0016740">
    <property type="term" value="F:transferase activity"/>
    <property type="evidence" value="ECO:0007669"/>
    <property type="project" value="UniProtKB-KW"/>
</dbReference>
<evidence type="ECO:0000313" key="8">
    <source>
        <dbReference type="EMBL" id="KAB3534886.1"/>
    </source>
</evidence>
<keyword evidence="4" id="KW-0573">Peptidoglycan synthesis</keyword>
<dbReference type="Pfam" id="PF03734">
    <property type="entry name" value="YkuD"/>
    <property type="match status" value="1"/>
</dbReference>
<keyword evidence="5" id="KW-0961">Cell wall biogenesis/degradation</keyword>
<comment type="pathway">
    <text evidence="1">Cell wall biogenesis; peptidoglycan biosynthesis.</text>
</comment>
<gene>
    <name evidence="8" type="ORF">F8154_07820</name>
</gene>
<protein>
    <submittedName>
        <fullName evidence="8">L,D-transpeptidase family protein</fullName>
    </submittedName>
</protein>
<evidence type="ECO:0000256" key="6">
    <source>
        <dbReference type="SAM" id="MobiDB-lite"/>
    </source>
</evidence>
<feature type="domain" description="L,D-TPase catalytic" evidence="7">
    <location>
        <begin position="315"/>
        <end position="448"/>
    </location>
</feature>